<reference evidence="1 2" key="1">
    <citation type="journal article" date="2021" name="Elife">
        <title>Chloroplast acquisition without the gene transfer in kleptoplastic sea slugs, Plakobranchus ocellatus.</title>
        <authorList>
            <person name="Maeda T."/>
            <person name="Takahashi S."/>
            <person name="Yoshida T."/>
            <person name="Shimamura S."/>
            <person name="Takaki Y."/>
            <person name="Nagai Y."/>
            <person name="Toyoda A."/>
            <person name="Suzuki Y."/>
            <person name="Arimoto A."/>
            <person name="Ishii H."/>
            <person name="Satoh N."/>
            <person name="Nishiyama T."/>
            <person name="Hasebe M."/>
            <person name="Maruyama T."/>
            <person name="Minagawa J."/>
            <person name="Obokata J."/>
            <person name="Shigenobu S."/>
        </authorList>
    </citation>
    <scope>NUCLEOTIDE SEQUENCE [LARGE SCALE GENOMIC DNA]</scope>
</reference>
<comment type="caution">
    <text evidence="1">The sequence shown here is derived from an EMBL/GenBank/DDBJ whole genome shotgun (WGS) entry which is preliminary data.</text>
</comment>
<protein>
    <recommendedName>
        <fullName evidence="3">CBM20 domain-containing protein</fullName>
    </recommendedName>
</protein>
<proteinExistence type="predicted"/>
<dbReference type="Proteomes" id="UP000762676">
    <property type="component" value="Unassembled WGS sequence"/>
</dbReference>
<dbReference type="AlphaFoldDB" id="A0AAV4JJG8"/>
<sequence>MSHVTDRKLLTVRVRAEAGPVGLWDIERTDEDVPGSNRLVYRRYVTSRCGVVESRKSSPGAARDLELNTWAVRTWPSPLISRDCLGLG</sequence>
<evidence type="ECO:0000313" key="2">
    <source>
        <dbReference type="Proteomes" id="UP000762676"/>
    </source>
</evidence>
<organism evidence="1 2">
    <name type="scientific">Elysia marginata</name>
    <dbReference type="NCBI Taxonomy" id="1093978"/>
    <lineage>
        <taxon>Eukaryota</taxon>
        <taxon>Metazoa</taxon>
        <taxon>Spiralia</taxon>
        <taxon>Lophotrochozoa</taxon>
        <taxon>Mollusca</taxon>
        <taxon>Gastropoda</taxon>
        <taxon>Heterobranchia</taxon>
        <taxon>Euthyneura</taxon>
        <taxon>Panpulmonata</taxon>
        <taxon>Sacoglossa</taxon>
        <taxon>Placobranchoidea</taxon>
        <taxon>Plakobranchidae</taxon>
        <taxon>Elysia</taxon>
    </lineage>
</organism>
<gene>
    <name evidence="1" type="ORF">ElyMa_003341900</name>
</gene>
<keyword evidence="2" id="KW-1185">Reference proteome</keyword>
<evidence type="ECO:0000313" key="1">
    <source>
        <dbReference type="EMBL" id="GFS21566.1"/>
    </source>
</evidence>
<accession>A0AAV4JJG8</accession>
<dbReference type="EMBL" id="BMAT01006885">
    <property type="protein sequence ID" value="GFS21566.1"/>
    <property type="molecule type" value="Genomic_DNA"/>
</dbReference>
<name>A0AAV4JJG8_9GAST</name>
<evidence type="ECO:0008006" key="3">
    <source>
        <dbReference type="Google" id="ProtNLM"/>
    </source>
</evidence>